<evidence type="ECO:0000313" key="11">
    <source>
        <dbReference type="EMBL" id="KAF3954664.1"/>
    </source>
</evidence>
<evidence type="ECO:0000259" key="10">
    <source>
        <dbReference type="PROSITE" id="PS50119"/>
    </source>
</evidence>
<evidence type="ECO:0000256" key="7">
    <source>
        <dbReference type="ARBA" id="ARBA00023163"/>
    </source>
</evidence>
<keyword evidence="4 9" id="KW-0863">Zinc-finger</keyword>
<dbReference type="Pfam" id="PF00643">
    <property type="entry name" value="zf-B_box"/>
    <property type="match status" value="1"/>
</dbReference>
<evidence type="ECO:0000256" key="5">
    <source>
        <dbReference type="ARBA" id="ARBA00022833"/>
    </source>
</evidence>
<dbReference type="GO" id="GO:0008270">
    <property type="term" value="F:zinc ion binding"/>
    <property type="evidence" value="ECO:0007669"/>
    <property type="project" value="UniProtKB-KW"/>
</dbReference>
<dbReference type="Proteomes" id="UP000737018">
    <property type="component" value="Unassembled WGS sequence"/>
</dbReference>
<reference evidence="11" key="1">
    <citation type="submission" date="2020-03" db="EMBL/GenBank/DDBJ databases">
        <title>Castanea mollissima Vanexum genome sequencing.</title>
        <authorList>
            <person name="Staton M."/>
        </authorList>
    </citation>
    <scope>NUCLEOTIDE SEQUENCE</scope>
    <source>
        <tissue evidence="11">Leaf</tissue>
    </source>
</reference>
<keyword evidence="5" id="KW-0862">Zinc</keyword>
<proteinExistence type="predicted"/>
<dbReference type="PROSITE" id="PS50119">
    <property type="entry name" value="ZF_BBOX"/>
    <property type="match status" value="2"/>
</dbReference>
<keyword evidence="12" id="KW-1185">Reference proteome</keyword>
<dbReference type="Gene3D" id="3.30.160.60">
    <property type="entry name" value="Classic Zinc Finger"/>
    <property type="match status" value="1"/>
</dbReference>
<feature type="domain" description="B box-type" evidence="10">
    <location>
        <begin position="58"/>
        <end position="105"/>
    </location>
</feature>
<evidence type="ECO:0000256" key="2">
    <source>
        <dbReference type="ARBA" id="ARBA00022723"/>
    </source>
</evidence>
<dbReference type="GO" id="GO:0006355">
    <property type="term" value="P:regulation of DNA-templated transcription"/>
    <property type="evidence" value="ECO:0007669"/>
    <property type="project" value="TreeGrafter"/>
</dbReference>
<dbReference type="GO" id="GO:0005634">
    <property type="term" value="C:nucleus"/>
    <property type="evidence" value="ECO:0007669"/>
    <property type="project" value="UniProtKB-SubCell"/>
</dbReference>
<dbReference type="CDD" id="cd19821">
    <property type="entry name" value="Bbox1_BBX-like"/>
    <property type="match status" value="2"/>
</dbReference>
<dbReference type="PANTHER" id="PTHR31832">
    <property type="entry name" value="B-BOX ZINC FINGER PROTEIN 22"/>
    <property type="match status" value="1"/>
</dbReference>
<keyword evidence="2" id="KW-0479">Metal-binding</keyword>
<dbReference type="FunFam" id="3.30.160.60:FF:000589">
    <property type="entry name" value="B-box zinc finger protein 22"/>
    <property type="match status" value="1"/>
</dbReference>
<keyword evidence="8" id="KW-0539">Nucleus</keyword>
<evidence type="ECO:0000313" key="12">
    <source>
        <dbReference type="Proteomes" id="UP000737018"/>
    </source>
</evidence>
<comment type="caution">
    <text evidence="11">The sequence shown here is derived from an EMBL/GenBank/DDBJ whole genome shotgun (WGS) entry which is preliminary data.</text>
</comment>
<keyword evidence="3" id="KW-0677">Repeat</keyword>
<accession>A0A8J4QXA7</accession>
<gene>
    <name evidence="11" type="ORF">CMV_020019</name>
</gene>
<organism evidence="11 12">
    <name type="scientific">Castanea mollissima</name>
    <name type="common">Chinese chestnut</name>
    <dbReference type="NCBI Taxonomy" id="60419"/>
    <lineage>
        <taxon>Eukaryota</taxon>
        <taxon>Viridiplantae</taxon>
        <taxon>Streptophyta</taxon>
        <taxon>Embryophyta</taxon>
        <taxon>Tracheophyta</taxon>
        <taxon>Spermatophyta</taxon>
        <taxon>Magnoliopsida</taxon>
        <taxon>eudicotyledons</taxon>
        <taxon>Gunneridae</taxon>
        <taxon>Pentapetalae</taxon>
        <taxon>rosids</taxon>
        <taxon>fabids</taxon>
        <taxon>Fagales</taxon>
        <taxon>Fagaceae</taxon>
        <taxon>Castanea</taxon>
    </lineage>
</organism>
<dbReference type="AlphaFoldDB" id="A0A8J4QXA7"/>
<dbReference type="OrthoDB" id="153872at2759"/>
<dbReference type="SMART" id="SM00336">
    <property type="entry name" value="BBOX"/>
    <property type="match status" value="2"/>
</dbReference>
<evidence type="ECO:0000256" key="9">
    <source>
        <dbReference type="PROSITE-ProRule" id="PRU00024"/>
    </source>
</evidence>
<evidence type="ECO:0000256" key="8">
    <source>
        <dbReference type="ARBA" id="ARBA00023242"/>
    </source>
</evidence>
<comment type="subcellular location">
    <subcellularLocation>
        <location evidence="1">Nucleus</location>
    </subcellularLocation>
</comment>
<keyword evidence="7" id="KW-0804">Transcription</keyword>
<keyword evidence="6" id="KW-0805">Transcription regulation</keyword>
<dbReference type="InterPro" id="IPR000315">
    <property type="entry name" value="Znf_B-box"/>
</dbReference>
<sequence length="219" mass="23438">MKIQIQCNACETAEATVVCCADEAVLCCSCDHKIHTANKLASKHQRVPLSSSSSSSSSTTPNCDICQETVGYFFCLEDRALLCRKCDVAIHTANSYVSNHQRFLLTGVKVGLEATEPCASSTKEKLSSVEKVSEAMLSQPMSKRGGMVSFTVESEELMPRQLSGNGTLPTNEAPLAGGGTIPGGVPEWCLDEHLGLTGFSQNYGVMDCVSSMVYGRYCA</sequence>
<dbReference type="EMBL" id="JRKL02003627">
    <property type="protein sequence ID" value="KAF3954664.1"/>
    <property type="molecule type" value="Genomic_DNA"/>
</dbReference>
<dbReference type="InterPro" id="IPR049808">
    <property type="entry name" value="CONSTANS-like_Bbox1"/>
</dbReference>
<name>A0A8J4QXA7_9ROSI</name>
<feature type="domain" description="B box-type" evidence="10">
    <location>
        <begin position="2"/>
        <end position="49"/>
    </location>
</feature>
<dbReference type="InterPro" id="IPR051979">
    <property type="entry name" value="B-box_zinc_finger"/>
</dbReference>
<evidence type="ECO:0000256" key="6">
    <source>
        <dbReference type="ARBA" id="ARBA00023015"/>
    </source>
</evidence>
<evidence type="ECO:0000256" key="3">
    <source>
        <dbReference type="ARBA" id="ARBA00022737"/>
    </source>
</evidence>
<dbReference type="GO" id="GO:0009640">
    <property type="term" value="P:photomorphogenesis"/>
    <property type="evidence" value="ECO:0007669"/>
    <property type="project" value="TreeGrafter"/>
</dbReference>
<evidence type="ECO:0000256" key="1">
    <source>
        <dbReference type="ARBA" id="ARBA00004123"/>
    </source>
</evidence>
<protein>
    <recommendedName>
        <fullName evidence="10">B box-type domain-containing protein</fullName>
    </recommendedName>
</protein>
<dbReference type="PANTHER" id="PTHR31832:SF68">
    <property type="entry name" value="B-BOX ZINC FINGER PROTEIN 22"/>
    <property type="match status" value="1"/>
</dbReference>
<evidence type="ECO:0000256" key="4">
    <source>
        <dbReference type="ARBA" id="ARBA00022771"/>
    </source>
</evidence>